<name>A0ABS5BNB1_9BACT</name>
<accession>A0ABS5BNB1</accession>
<evidence type="ECO:0000313" key="2">
    <source>
        <dbReference type="Proteomes" id="UP000676565"/>
    </source>
</evidence>
<dbReference type="Gene3D" id="2.40.70.10">
    <property type="entry name" value="Acid Proteases"/>
    <property type="match status" value="1"/>
</dbReference>
<reference evidence="1 2" key="1">
    <citation type="submission" date="2021-04" db="EMBL/GenBank/DDBJ databases">
        <authorList>
            <person name="Ivanova A."/>
        </authorList>
    </citation>
    <scope>NUCLEOTIDE SEQUENCE [LARGE SCALE GENOMIC DNA]</scope>
    <source>
        <strain evidence="1 2">G18</strain>
    </source>
</reference>
<dbReference type="InterPro" id="IPR021109">
    <property type="entry name" value="Peptidase_aspartic_dom_sf"/>
</dbReference>
<gene>
    <name evidence="1" type="ORF">J8F10_06635</name>
</gene>
<dbReference type="SUPFAM" id="SSF50630">
    <property type="entry name" value="Acid proteases"/>
    <property type="match status" value="1"/>
</dbReference>
<proteinExistence type="predicted"/>
<comment type="caution">
    <text evidence="1">The sequence shown here is derived from an EMBL/GenBank/DDBJ whole genome shotgun (WGS) entry which is preliminary data.</text>
</comment>
<protein>
    <recommendedName>
        <fullName evidence="3">Peptidase A2 domain-containing protein</fullName>
    </recommendedName>
</protein>
<dbReference type="EMBL" id="JAGKQQ010000001">
    <property type="protein sequence ID" value="MBP3954957.1"/>
    <property type="molecule type" value="Genomic_DNA"/>
</dbReference>
<organism evidence="1 2">
    <name type="scientific">Gemmata palustris</name>
    <dbReference type="NCBI Taxonomy" id="2822762"/>
    <lineage>
        <taxon>Bacteria</taxon>
        <taxon>Pseudomonadati</taxon>
        <taxon>Planctomycetota</taxon>
        <taxon>Planctomycetia</taxon>
        <taxon>Gemmatales</taxon>
        <taxon>Gemmataceae</taxon>
        <taxon>Gemmata</taxon>
    </lineage>
</organism>
<dbReference type="RefSeq" id="WP_210653063.1">
    <property type="nucleotide sequence ID" value="NZ_JAGKQQ010000001.1"/>
</dbReference>
<evidence type="ECO:0000313" key="1">
    <source>
        <dbReference type="EMBL" id="MBP3954957.1"/>
    </source>
</evidence>
<sequence length="148" mass="15940">MPTVSGPIESGGAVVDVLIGVPSVRAKRLQSSGFPIPQAVHVRVLIDTGAHQSGFSPRVFQALDLRPIDRISILTPSTPPDRPHLCDVHLVALALVASGRANQFPETHVIETDCWHPAEGIEGLIGRDILARCNFWYVGVEGTFTIAF</sequence>
<dbReference type="Proteomes" id="UP000676565">
    <property type="component" value="Unassembled WGS sequence"/>
</dbReference>
<keyword evidence="2" id="KW-1185">Reference proteome</keyword>
<evidence type="ECO:0008006" key="3">
    <source>
        <dbReference type="Google" id="ProtNLM"/>
    </source>
</evidence>